<protein>
    <submittedName>
        <fullName evidence="5">Uncharacterized protein LOC111109507</fullName>
    </submittedName>
</protein>
<gene>
    <name evidence="5" type="primary">LOC111109507</name>
</gene>
<evidence type="ECO:0000259" key="3">
    <source>
        <dbReference type="PROSITE" id="PS50157"/>
    </source>
</evidence>
<evidence type="ECO:0000256" key="2">
    <source>
        <dbReference type="SAM" id="MobiDB-lite"/>
    </source>
</evidence>
<dbReference type="PROSITE" id="PS00028">
    <property type="entry name" value="ZINC_FINGER_C2H2_1"/>
    <property type="match status" value="1"/>
</dbReference>
<feature type="region of interest" description="Disordered" evidence="2">
    <location>
        <begin position="163"/>
        <end position="203"/>
    </location>
</feature>
<dbReference type="PANTHER" id="PTHR46579:SF1">
    <property type="entry name" value="F5_8 TYPE C DOMAIN-CONTAINING PROTEIN"/>
    <property type="match status" value="1"/>
</dbReference>
<dbReference type="Proteomes" id="UP000694844">
    <property type="component" value="Chromosome 8"/>
</dbReference>
<keyword evidence="1" id="KW-0862">Zinc</keyword>
<proteinExistence type="predicted"/>
<dbReference type="Pfam" id="PF02992">
    <property type="entry name" value="Transposase_21"/>
    <property type="match status" value="1"/>
</dbReference>
<sequence length="939" mass="107042">MDANICFLCGKRLSRKQRLDSHLRSKHNVEGVVPSKRYKLYKDDPNVPIPRTTLYRQKSSLATATATGDWCENDTGSSQCNTAEDCPERGGECGIKDTTFTIHDSCDDHVFFENEEAVEYTQNNVAIEIDAFQHVNKNVEVVNSTQNNICVLPNELPEVIHFSETDSSSSSSKDNYSSTTESDSSGEEENNSEFETQNDPVLSPDQEKHMTFLAYANRHCLNREAVNHLMELFAINASGERENATASKIMNTVRETNAKLYDFCAKCFSLYPDDDSIFHCVLPTCTGLRYKGDLTKQELKQRKSFFACTEIEYQLKNILERKGIWKTMIHYRRKCLQEDGIKDILNGEIYANLRKPGNFLSSESNISLLFNTDGVPLYNSSKVGLWPVYLVINELPPVIRFSRQNMILWGVWQSKSKPAFQTYFRPFVQEMMKLKMHGFSINIDNEVVYTKAILLAGTLDLQAKAMILEMSHHNGEYACITCEEPGNVVPQGKGYARVFPFRINPAAKRTSNGVLDCAVEALQLKGRNPHVKGIKNVSVLHGMEWFDIVNGMVPDYMHGVLLGLTKQMLSLMISSSNSTKPYFVGHSVKDIDKYLTSMRPIDTVPRLPRKLEEHLHNFKASELQMWLLYYSIPCLIKFHKAEYIDHLALLVEGIYILLRDNISHHQLDRAQDLLKTFHEQFADLYGANNMTLNLHNIGEHLTYYVRKLGPLWAWSCFPFEDMNGSLLEQVHGTGNVCLQILWTLQAQKQLAVDSQFISNPSMKLFVQKMIKVGRQVKIKKDTKDCKIAGGMEPYRVDDHMEQKMKELLSVQELGATFKVLRIIKNDQIFFSFQYTRMEKRISHIVAIHSHPDISLASIQFFLYIEDSDSCIAVVKKITEDEGNLVHPTVNHLIKIDANFETDAFYLVPVEKLEGKLLYLSGNPDLPCVSKLPNHFGQCS</sequence>
<reference evidence="5" key="1">
    <citation type="submission" date="2025-08" db="UniProtKB">
        <authorList>
            <consortium name="RefSeq"/>
        </authorList>
    </citation>
    <scope>IDENTIFICATION</scope>
    <source>
        <tissue evidence="5">Whole sample</tissue>
    </source>
</reference>
<evidence type="ECO:0000313" key="4">
    <source>
        <dbReference type="Proteomes" id="UP000694844"/>
    </source>
</evidence>
<feature type="domain" description="C2H2-type" evidence="3">
    <location>
        <begin position="4"/>
        <end position="32"/>
    </location>
</feature>
<dbReference type="GO" id="GO:0008270">
    <property type="term" value="F:zinc ion binding"/>
    <property type="evidence" value="ECO:0007669"/>
    <property type="project" value="UniProtKB-KW"/>
</dbReference>
<dbReference type="PANTHER" id="PTHR46579">
    <property type="entry name" value="F5/8 TYPE C DOMAIN-CONTAINING PROTEIN-RELATED"/>
    <property type="match status" value="1"/>
</dbReference>
<keyword evidence="1" id="KW-0863">Zinc-finger</keyword>
<dbReference type="RefSeq" id="XP_022301363.1">
    <property type="nucleotide sequence ID" value="XM_022445655.1"/>
</dbReference>
<name>A0A8B8BDS3_CRAVI</name>
<evidence type="ECO:0000256" key="1">
    <source>
        <dbReference type="PROSITE-ProRule" id="PRU00042"/>
    </source>
</evidence>
<dbReference type="AlphaFoldDB" id="A0A8B8BDS3"/>
<dbReference type="GeneID" id="111109507"/>
<dbReference type="OrthoDB" id="6063671at2759"/>
<dbReference type="KEGG" id="cvn:111109507"/>
<accession>A0A8B8BDS3</accession>
<keyword evidence="1" id="KW-0479">Metal-binding</keyword>
<keyword evidence="4" id="KW-1185">Reference proteome</keyword>
<organism evidence="4 5">
    <name type="scientific">Crassostrea virginica</name>
    <name type="common">Eastern oyster</name>
    <dbReference type="NCBI Taxonomy" id="6565"/>
    <lineage>
        <taxon>Eukaryota</taxon>
        <taxon>Metazoa</taxon>
        <taxon>Spiralia</taxon>
        <taxon>Lophotrochozoa</taxon>
        <taxon>Mollusca</taxon>
        <taxon>Bivalvia</taxon>
        <taxon>Autobranchia</taxon>
        <taxon>Pteriomorphia</taxon>
        <taxon>Ostreida</taxon>
        <taxon>Ostreoidea</taxon>
        <taxon>Ostreidae</taxon>
        <taxon>Crassostrea</taxon>
    </lineage>
</organism>
<evidence type="ECO:0000313" key="5">
    <source>
        <dbReference type="RefSeq" id="XP_022301363.1"/>
    </source>
</evidence>
<dbReference type="PROSITE" id="PS50157">
    <property type="entry name" value="ZINC_FINGER_C2H2_2"/>
    <property type="match status" value="1"/>
</dbReference>
<feature type="compositionally biased region" description="Low complexity" evidence="2">
    <location>
        <begin position="165"/>
        <end position="183"/>
    </location>
</feature>
<dbReference type="InterPro" id="IPR004242">
    <property type="entry name" value="Transposase_21"/>
</dbReference>
<dbReference type="InterPro" id="IPR013087">
    <property type="entry name" value="Znf_C2H2_type"/>
</dbReference>